<dbReference type="PANTHER" id="PTHR44846:SF16">
    <property type="entry name" value="TRANSCRIPTIONAL REGULATOR PHNF-RELATED"/>
    <property type="match status" value="1"/>
</dbReference>
<dbReference type="SUPFAM" id="SSF46785">
    <property type="entry name" value="Winged helix' DNA-binding domain"/>
    <property type="match status" value="1"/>
</dbReference>
<evidence type="ECO:0000256" key="2">
    <source>
        <dbReference type="ARBA" id="ARBA00023125"/>
    </source>
</evidence>
<dbReference type="PRINTS" id="PR00035">
    <property type="entry name" value="HTHGNTR"/>
</dbReference>
<name>A0AA44J8F7_AGRTU</name>
<dbReference type="PROSITE" id="PS50949">
    <property type="entry name" value="HTH_GNTR"/>
    <property type="match status" value="1"/>
</dbReference>
<gene>
    <name evidence="5" type="ORF">G6M46_07110</name>
</gene>
<dbReference type="PANTHER" id="PTHR44846">
    <property type="entry name" value="MANNOSYL-D-GLYCERATE TRANSPORT/METABOLISM SYSTEM REPRESSOR MNGR-RELATED"/>
    <property type="match status" value="1"/>
</dbReference>
<evidence type="ECO:0000259" key="4">
    <source>
        <dbReference type="PROSITE" id="PS50949"/>
    </source>
</evidence>
<dbReference type="Pfam" id="PF07702">
    <property type="entry name" value="UTRA"/>
    <property type="match status" value="1"/>
</dbReference>
<evidence type="ECO:0000256" key="3">
    <source>
        <dbReference type="ARBA" id="ARBA00023163"/>
    </source>
</evidence>
<dbReference type="EMBL" id="JAAMAY010000007">
    <property type="protein sequence ID" value="NTC27927.1"/>
    <property type="molecule type" value="Genomic_DNA"/>
</dbReference>
<dbReference type="Gene3D" id="1.10.10.10">
    <property type="entry name" value="Winged helix-like DNA-binding domain superfamily/Winged helix DNA-binding domain"/>
    <property type="match status" value="1"/>
</dbReference>
<evidence type="ECO:0000313" key="6">
    <source>
        <dbReference type="Proteomes" id="UP000702952"/>
    </source>
</evidence>
<keyword evidence="2" id="KW-0238">DNA-binding</keyword>
<dbReference type="InterPro" id="IPR036388">
    <property type="entry name" value="WH-like_DNA-bd_sf"/>
</dbReference>
<dbReference type="Proteomes" id="UP000702952">
    <property type="component" value="Unassembled WGS sequence"/>
</dbReference>
<dbReference type="SMART" id="SM00866">
    <property type="entry name" value="UTRA"/>
    <property type="match status" value="1"/>
</dbReference>
<keyword evidence="1" id="KW-0805">Transcription regulation</keyword>
<dbReference type="InterPro" id="IPR036390">
    <property type="entry name" value="WH_DNA-bd_sf"/>
</dbReference>
<dbReference type="InterPro" id="IPR011663">
    <property type="entry name" value="UTRA"/>
</dbReference>
<organism evidence="5 6">
    <name type="scientific">Agrobacterium tumefaciens</name>
    <dbReference type="NCBI Taxonomy" id="358"/>
    <lineage>
        <taxon>Bacteria</taxon>
        <taxon>Pseudomonadati</taxon>
        <taxon>Pseudomonadota</taxon>
        <taxon>Alphaproteobacteria</taxon>
        <taxon>Hyphomicrobiales</taxon>
        <taxon>Rhizobiaceae</taxon>
        <taxon>Rhizobium/Agrobacterium group</taxon>
        <taxon>Agrobacterium</taxon>
        <taxon>Agrobacterium tumefaciens complex</taxon>
    </lineage>
</organism>
<dbReference type="FunFam" id="1.10.10.10:FF:000079">
    <property type="entry name" value="GntR family transcriptional regulator"/>
    <property type="match status" value="1"/>
</dbReference>
<dbReference type="InterPro" id="IPR028978">
    <property type="entry name" value="Chorismate_lyase_/UTRA_dom_sf"/>
</dbReference>
<dbReference type="CDD" id="cd07377">
    <property type="entry name" value="WHTH_GntR"/>
    <property type="match status" value="1"/>
</dbReference>
<feature type="domain" description="HTH gntR-type" evidence="4">
    <location>
        <begin position="6"/>
        <end position="74"/>
    </location>
</feature>
<evidence type="ECO:0000256" key="1">
    <source>
        <dbReference type="ARBA" id="ARBA00023015"/>
    </source>
</evidence>
<sequence length="240" mass="26861">MLSQPQPLYEQIKAHVLDRIADGTFRPGAKIPSENQLANELGASRLTAHRALRELTTSGVLERINGVGTFVAQPRASSTFVLLHNIADDIRKRGKALSINVRTLEKQPPPPDIAKKMGVKPKEKIFHSVIIYAADGSPIQLEDRYVAPDFAPQYLSQDFTTRSTTDYLQIIAFPTRTEHEIQSLLPSAFEAECLDLEVGDPCLVVSRKTWVGQMLTTFTRFVHPGARHSFVTQESLEERR</sequence>
<dbReference type="RefSeq" id="WP_158007500.1">
    <property type="nucleotide sequence ID" value="NZ_CP123840.1"/>
</dbReference>
<protein>
    <submittedName>
        <fullName evidence="5">UTRA domain-containing protein</fullName>
    </submittedName>
</protein>
<proteinExistence type="predicted"/>
<dbReference type="InterPro" id="IPR000524">
    <property type="entry name" value="Tscrpt_reg_HTH_GntR"/>
</dbReference>
<dbReference type="InterPro" id="IPR050679">
    <property type="entry name" value="Bact_HTH_transcr_reg"/>
</dbReference>
<keyword evidence="3" id="KW-0804">Transcription</keyword>
<evidence type="ECO:0000313" key="5">
    <source>
        <dbReference type="EMBL" id="NTC27927.1"/>
    </source>
</evidence>
<dbReference type="GO" id="GO:0003677">
    <property type="term" value="F:DNA binding"/>
    <property type="evidence" value="ECO:0007669"/>
    <property type="project" value="UniProtKB-KW"/>
</dbReference>
<dbReference type="Pfam" id="PF00392">
    <property type="entry name" value="GntR"/>
    <property type="match status" value="1"/>
</dbReference>
<accession>A0AA44J8F7</accession>
<dbReference type="SUPFAM" id="SSF64288">
    <property type="entry name" value="Chorismate lyase-like"/>
    <property type="match status" value="1"/>
</dbReference>
<comment type="caution">
    <text evidence="5">The sequence shown here is derived from an EMBL/GenBank/DDBJ whole genome shotgun (WGS) entry which is preliminary data.</text>
</comment>
<dbReference type="Gene3D" id="3.40.1410.10">
    <property type="entry name" value="Chorismate lyase-like"/>
    <property type="match status" value="1"/>
</dbReference>
<dbReference type="GO" id="GO:0003700">
    <property type="term" value="F:DNA-binding transcription factor activity"/>
    <property type="evidence" value="ECO:0007669"/>
    <property type="project" value="InterPro"/>
</dbReference>
<reference evidence="5" key="1">
    <citation type="journal article" date="2020" name="Science">
        <title>Unexpected conservation and global transmission of agrobacterial virulence plasmids.</title>
        <authorList>
            <person name="Weisberg A.J."/>
            <person name="Davis E.W. 2nd"/>
            <person name="Tabima J."/>
            <person name="Belcher M.S."/>
            <person name="Miller M."/>
            <person name="Kuo C.H."/>
            <person name="Loper J.E."/>
            <person name="Grunwald N.J."/>
            <person name="Putnam M.L."/>
            <person name="Chang J.H."/>
        </authorList>
    </citation>
    <scope>NUCLEOTIDE SEQUENCE</scope>
    <source>
        <strain evidence="5">17-1853-1a</strain>
    </source>
</reference>
<dbReference type="AlphaFoldDB" id="A0AA44J8F7"/>
<dbReference type="SMART" id="SM00345">
    <property type="entry name" value="HTH_GNTR"/>
    <property type="match status" value="1"/>
</dbReference>